<reference evidence="11" key="1">
    <citation type="submission" date="2015-10" db="EMBL/GenBank/DDBJ databases">
        <authorList>
            <person name="Gilbert D.G."/>
        </authorList>
    </citation>
    <scope>NUCLEOTIDE SEQUENCE</scope>
</reference>
<keyword evidence="2" id="KW-0949">S-adenosyl-L-methionine</keyword>
<evidence type="ECO:0000256" key="9">
    <source>
        <dbReference type="ARBA" id="ARBA00023270"/>
    </source>
</evidence>
<evidence type="ECO:0000256" key="8">
    <source>
        <dbReference type="ARBA" id="ARBA00023239"/>
    </source>
</evidence>
<dbReference type="GO" id="GO:0008295">
    <property type="term" value="P:spermidine biosynthetic process"/>
    <property type="evidence" value="ECO:0007669"/>
    <property type="project" value="UniProtKB-KW"/>
</dbReference>
<keyword evidence="7" id="KW-0865">Zymogen</keyword>
<dbReference type="Gene3D" id="3.30.360.110">
    <property type="entry name" value="S-adenosylmethionine decarboxylase domain"/>
    <property type="match status" value="1"/>
</dbReference>
<dbReference type="AlphaFoldDB" id="A0A160V6S2"/>
<dbReference type="GO" id="GO:0004014">
    <property type="term" value="F:adenosylmethionine decarboxylase activity"/>
    <property type="evidence" value="ECO:0007669"/>
    <property type="project" value="UniProtKB-EC"/>
</dbReference>
<keyword evidence="3" id="KW-0210">Decarboxylase</keyword>
<keyword evidence="6" id="KW-0620">Polyamine biosynthesis</keyword>
<evidence type="ECO:0000256" key="5">
    <source>
        <dbReference type="ARBA" id="ARBA00023066"/>
    </source>
</evidence>
<keyword evidence="4" id="KW-0068">Autocatalytic cleavage</keyword>
<gene>
    <name evidence="11" type="ORF">MGWOODY_Clf239</name>
</gene>
<evidence type="ECO:0000256" key="6">
    <source>
        <dbReference type="ARBA" id="ARBA00023115"/>
    </source>
</evidence>
<dbReference type="InterPro" id="IPR017716">
    <property type="entry name" value="S-AdoMet_deCOase_pro-enz"/>
</dbReference>
<dbReference type="InterPro" id="IPR042284">
    <property type="entry name" value="AdoMetDC_N"/>
</dbReference>
<evidence type="ECO:0000256" key="7">
    <source>
        <dbReference type="ARBA" id="ARBA00023145"/>
    </source>
</evidence>
<keyword evidence="9" id="KW-0704">Schiff base</keyword>
<dbReference type="Pfam" id="PF02675">
    <property type="entry name" value="AdoMet_dc"/>
    <property type="match status" value="1"/>
</dbReference>
<evidence type="ECO:0000256" key="4">
    <source>
        <dbReference type="ARBA" id="ARBA00022813"/>
    </source>
</evidence>
<dbReference type="GO" id="GO:0005829">
    <property type="term" value="C:cytosol"/>
    <property type="evidence" value="ECO:0007669"/>
    <property type="project" value="TreeGrafter"/>
</dbReference>
<organism evidence="11">
    <name type="scientific">hydrothermal vent metagenome</name>
    <dbReference type="NCBI Taxonomy" id="652676"/>
    <lineage>
        <taxon>unclassified sequences</taxon>
        <taxon>metagenomes</taxon>
        <taxon>ecological metagenomes</taxon>
    </lineage>
</organism>
<dbReference type="PANTHER" id="PTHR33866:SF2">
    <property type="entry name" value="S-ADENOSYLMETHIONINE DECARBOXYLASE PROENZYME"/>
    <property type="match status" value="1"/>
</dbReference>
<sequence length="122" mass="13349">MEVLGCHLLLELKDCNPKLLNDLSYIRHAMIETAQDVGATIVGESFHHFSPQGVTGILAIAESHISIHTWPEYGYAAADIFSCGTSFRAREAATKLAEALECRNPEIQEIERGLVVQEAVGL</sequence>
<comment type="cofactor">
    <cofactor evidence="1">
        <name>pyruvate</name>
        <dbReference type="ChEBI" id="CHEBI:15361"/>
    </cofactor>
</comment>
<dbReference type="InterPro" id="IPR016067">
    <property type="entry name" value="S-AdoMet_deCO2ase_core"/>
</dbReference>
<proteinExistence type="inferred from homology"/>
<evidence type="ECO:0000256" key="1">
    <source>
        <dbReference type="ARBA" id="ARBA00001928"/>
    </source>
</evidence>
<keyword evidence="10" id="KW-0670">Pyruvate</keyword>
<evidence type="ECO:0000313" key="11">
    <source>
        <dbReference type="EMBL" id="CUV01482.1"/>
    </source>
</evidence>
<protein>
    <submittedName>
        <fullName evidence="11">S-adenosylmethionine decarboxylase proenzyme, prokaryotic class 1B</fullName>
        <ecNumber evidence="11">4.1.1.50</ecNumber>
    </submittedName>
</protein>
<dbReference type="EMBL" id="FAXA01000083">
    <property type="protein sequence ID" value="CUV01482.1"/>
    <property type="molecule type" value="Genomic_DNA"/>
</dbReference>
<dbReference type="SUPFAM" id="SSF56276">
    <property type="entry name" value="S-adenosylmethionine decarboxylase"/>
    <property type="match status" value="1"/>
</dbReference>
<dbReference type="InterPro" id="IPR003826">
    <property type="entry name" value="AdoMetDC_fam_prok"/>
</dbReference>
<evidence type="ECO:0000256" key="2">
    <source>
        <dbReference type="ARBA" id="ARBA00022691"/>
    </source>
</evidence>
<dbReference type="NCBIfam" id="TIGR03330">
    <property type="entry name" value="SAM_DCase_Bsu"/>
    <property type="match status" value="1"/>
</dbReference>
<name>A0A160V6S2_9ZZZZ</name>
<keyword evidence="8 11" id="KW-0456">Lyase</keyword>
<dbReference type="PANTHER" id="PTHR33866">
    <property type="entry name" value="S-ADENOSYLMETHIONINE DECARBOXYLASE PROENZYME"/>
    <property type="match status" value="1"/>
</dbReference>
<dbReference type="Gene3D" id="3.30.160.750">
    <property type="match status" value="1"/>
</dbReference>
<dbReference type="InterPro" id="IPR042286">
    <property type="entry name" value="AdoMetDC_C"/>
</dbReference>
<dbReference type="EC" id="4.1.1.50" evidence="11"/>
<evidence type="ECO:0000256" key="10">
    <source>
        <dbReference type="ARBA" id="ARBA00023317"/>
    </source>
</evidence>
<evidence type="ECO:0000256" key="3">
    <source>
        <dbReference type="ARBA" id="ARBA00022793"/>
    </source>
</evidence>
<keyword evidence="5" id="KW-0745">Spermidine biosynthesis</keyword>
<dbReference type="HAMAP" id="MF_00464">
    <property type="entry name" value="AdoMetDC_1"/>
    <property type="match status" value="1"/>
</dbReference>
<accession>A0A160V6S2</accession>